<proteinExistence type="predicted"/>
<feature type="non-terminal residue" evidence="3">
    <location>
        <position position="450"/>
    </location>
</feature>
<dbReference type="InterPro" id="IPR008630">
    <property type="entry name" value="Glyco_trans_34"/>
</dbReference>
<keyword evidence="4" id="KW-1185">Reference proteome</keyword>
<evidence type="ECO:0000313" key="4">
    <source>
        <dbReference type="Proteomes" id="UP001190700"/>
    </source>
</evidence>
<reference evidence="3 4" key="1">
    <citation type="journal article" date="2015" name="Genome Biol. Evol.">
        <title>Comparative Genomics of a Bacterivorous Green Alga Reveals Evolutionary Causalities and Consequences of Phago-Mixotrophic Mode of Nutrition.</title>
        <authorList>
            <person name="Burns J.A."/>
            <person name="Paasch A."/>
            <person name="Narechania A."/>
            <person name="Kim E."/>
        </authorList>
    </citation>
    <scope>NUCLEOTIDE SEQUENCE [LARGE SCALE GENOMIC DNA]</scope>
    <source>
        <strain evidence="3 4">PLY_AMNH</strain>
    </source>
</reference>
<evidence type="ECO:0000313" key="3">
    <source>
        <dbReference type="EMBL" id="KAK3288835.1"/>
    </source>
</evidence>
<sequence length="450" mass="51210">MAGVLKIAACVLVFLLVIFSASLIITFKSAFYTSDKPVEQHAKKVKGRKRVFLKPPPQQLPLNVSNWKFNESWPFDVIDMEKVLVDTPFPTEVNPRHVLATLDSRHWSASPVLTHVALWNQIYALHHPDVEFLYYRVKVPESGSTPNASTNNNALLPEAYQISVDYTFDKCGREKLPHGWPGEKGLFCYGPNGCLVRVAWCKLKAVRHAMQLYPRAEYVWWLDSDAIVGMEYLSVSLPRYFSHLLTVQPGMARKDALIMFGQELGGIGWNGYCGKMWNKYNYSHCFNSGVWLVKNTVDGQAIIDDWWNASMWEVCPADLVPPTLSEEQAGLLRWEKQCVPWAASPKLGWPGEQPAMAVLHQSPKWRHAIEVAPPAGSKWEWSPRHPRNRRPQLHGALGPDCFVHYPQARCFVHHHFAGKEMKEDIVKYVQAAVARRLQSCDDIRAFLPKG</sequence>
<keyword evidence="1" id="KW-0328">Glycosyltransferase</keyword>
<keyword evidence="2" id="KW-0808">Transferase</keyword>
<organism evidence="3 4">
    <name type="scientific">Cymbomonas tetramitiformis</name>
    <dbReference type="NCBI Taxonomy" id="36881"/>
    <lineage>
        <taxon>Eukaryota</taxon>
        <taxon>Viridiplantae</taxon>
        <taxon>Chlorophyta</taxon>
        <taxon>Pyramimonadophyceae</taxon>
        <taxon>Pyramimonadales</taxon>
        <taxon>Pyramimonadaceae</taxon>
        <taxon>Cymbomonas</taxon>
    </lineage>
</organism>
<dbReference type="GO" id="GO:0016020">
    <property type="term" value="C:membrane"/>
    <property type="evidence" value="ECO:0007669"/>
    <property type="project" value="InterPro"/>
</dbReference>
<dbReference type="GO" id="GO:0016757">
    <property type="term" value="F:glycosyltransferase activity"/>
    <property type="evidence" value="ECO:0007669"/>
    <property type="project" value="UniProtKB-KW"/>
</dbReference>
<dbReference type="AlphaFoldDB" id="A0AAE0H2L5"/>
<comment type="caution">
    <text evidence="3">The sequence shown here is derived from an EMBL/GenBank/DDBJ whole genome shotgun (WGS) entry which is preliminary data.</text>
</comment>
<dbReference type="EMBL" id="LGRX02000343">
    <property type="protein sequence ID" value="KAK3288835.1"/>
    <property type="molecule type" value="Genomic_DNA"/>
</dbReference>
<name>A0AAE0H2L5_9CHLO</name>
<protein>
    <submittedName>
        <fullName evidence="3">Uncharacterized protein</fullName>
    </submittedName>
</protein>
<evidence type="ECO:0000256" key="1">
    <source>
        <dbReference type="ARBA" id="ARBA00022676"/>
    </source>
</evidence>
<accession>A0AAE0H2L5</accession>
<dbReference type="Proteomes" id="UP001190700">
    <property type="component" value="Unassembled WGS sequence"/>
</dbReference>
<dbReference type="Pfam" id="PF05637">
    <property type="entry name" value="Glyco_transf_34"/>
    <property type="match status" value="1"/>
</dbReference>
<gene>
    <name evidence="3" type="ORF">CYMTET_3699</name>
</gene>
<evidence type="ECO:0000256" key="2">
    <source>
        <dbReference type="ARBA" id="ARBA00022679"/>
    </source>
</evidence>